<feature type="region of interest" description="Disordered" evidence="1">
    <location>
        <begin position="93"/>
        <end position="263"/>
    </location>
</feature>
<feature type="region of interest" description="Disordered" evidence="1">
    <location>
        <begin position="529"/>
        <end position="647"/>
    </location>
</feature>
<feature type="compositionally biased region" description="Polar residues" evidence="1">
    <location>
        <begin position="492"/>
        <end position="502"/>
    </location>
</feature>
<reference evidence="2" key="1">
    <citation type="submission" date="2023-10" db="EMBL/GenBank/DDBJ databases">
        <authorList>
            <person name="Hackl T."/>
        </authorList>
    </citation>
    <scope>NUCLEOTIDE SEQUENCE</scope>
</reference>
<feature type="compositionally biased region" description="Basic and acidic residues" evidence="1">
    <location>
        <begin position="165"/>
        <end position="181"/>
    </location>
</feature>
<dbReference type="EMBL" id="CAUWAG010000018">
    <property type="protein sequence ID" value="CAJ2510756.1"/>
    <property type="molecule type" value="Genomic_DNA"/>
</dbReference>
<feature type="compositionally biased region" description="Basic and acidic residues" evidence="1">
    <location>
        <begin position="564"/>
        <end position="573"/>
    </location>
</feature>
<feature type="compositionally biased region" description="Basic and acidic residues" evidence="1">
    <location>
        <begin position="217"/>
        <end position="237"/>
    </location>
</feature>
<keyword evidence="3" id="KW-1185">Reference proteome</keyword>
<evidence type="ECO:0000313" key="2">
    <source>
        <dbReference type="EMBL" id="CAJ2510756.1"/>
    </source>
</evidence>
<organism evidence="2 3">
    <name type="scientific">Anthostomella pinea</name>
    <dbReference type="NCBI Taxonomy" id="933095"/>
    <lineage>
        <taxon>Eukaryota</taxon>
        <taxon>Fungi</taxon>
        <taxon>Dikarya</taxon>
        <taxon>Ascomycota</taxon>
        <taxon>Pezizomycotina</taxon>
        <taxon>Sordariomycetes</taxon>
        <taxon>Xylariomycetidae</taxon>
        <taxon>Xylariales</taxon>
        <taxon>Xylariaceae</taxon>
        <taxon>Anthostomella</taxon>
    </lineage>
</organism>
<evidence type="ECO:0000256" key="1">
    <source>
        <dbReference type="SAM" id="MobiDB-lite"/>
    </source>
</evidence>
<feature type="compositionally biased region" description="Basic and acidic residues" evidence="1">
    <location>
        <begin position="120"/>
        <end position="146"/>
    </location>
</feature>
<protein>
    <submittedName>
        <fullName evidence="2">Uu.00g063810.m01.CDS01</fullName>
    </submittedName>
</protein>
<comment type="caution">
    <text evidence="2">The sequence shown here is derived from an EMBL/GenBank/DDBJ whole genome shotgun (WGS) entry which is preliminary data.</text>
</comment>
<feature type="region of interest" description="Disordered" evidence="1">
    <location>
        <begin position="489"/>
        <end position="514"/>
    </location>
</feature>
<name>A0AAI8VTF4_9PEZI</name>
<dbReference type="Proteomes" id="UP001295740">
    <property type="component" value="Unassembled WGS sequence"/>
</dbReference>
<proteinExistence type="predicted"/>
<sequence length="647" mass="71245">MISACCFQSAHLLLRPQRSGFKSLSLAGLSLKGPWLTWSTPPPTRAGPVERRTESGRSPSILLGANERRLDQRQQSPIRPLRIVRIDPTFGKGKQKKLFGAGETRPDTRQQKTSLPSHFVKLDSPFKKGKDTKLPGADEQRSEERQQQPTVHKRTVRLPYLHVGGKKDTKLFGADERRSEPRQQQQSQPPRTPTTKGPVERRLETVSSPSKLSGASETRREQRQPKAEEDPFVDKRTQSSRKNHAGASAQRLEDGPPPSSSRCGGACVKVKAMIGAFHCPHQVSPSRMKNGNPIVRITVPSKKATEEDARWRELERRWKAIKTSNGMSNVVPWPGQMTMIAAQRHQRALANASRQGPFSPPSAAQKRLPAPALNAPVNRPADAQYDPVFGVPFRNPDLDDKPVVWDPARFKRTYGPEPDKYNWTWSTWDGPSESSEECDSSARPLRDVQSDISAPLFAGEPDSSLDTEVLQRFEEAMGDAFREVMSGLAQPTPEQLNLQSVPTDPALRRESSSSLVSTIIMTLSTSSDASVRITMSGSSSSSRSPVNDNEQPSSPEPSAMMDRIPARDLREEPNNADSCTDSRAVVPNGEADEADIVKPSVPPPPPPPPVPTASPDESSPPKRRVVHIRPHQYGLPKQPAPAASQDV</sequence>
<feature type="compositionally biased region" description="Basic residues" evidence="1">
    <location>
        <begin position="621"/>
        <end position="630"/>
    </location>
</feature>
<evidence type="ECO:0000313" key="3">
    <source>
        <dbReference type="Proteomes" id="UP001295740"/>
    </source>
</evidence>
<dbReference type="AlphaFoldDB" id="A0AAI8VTF4"/>
<gene>
    <name evidence="2" type="ORF">KHLLAP_LOCUS11224</name>
</gene>
<feature type="compositionally biased region" description="Low complexity" evidence="1">
    <location>
        <begin position="182"/>
        <end position="195"/>
    </location>
</feature>
<feature type="compositionally biased region" description="Polar residues" evidence="1">
    <location>
        <begin position="205"/>
        <end position="216"/>
    </location>
</feature>
<feature type="compositionally biased region" description="Pro residues" evidence="1">
    <location>
        <begin position="600"/>
        <end position="612"/>
    </location>
</feature>
<accession>A0AAI8VTF4</accession>
<feature type="region of interest" description="Disordered" evidence="1">
    <location>
        <begin position="40"/>
        <end position="80"/>
    </location>
</feature>